<dbReference type="Pfam" id="PF13786">
    <property type="entry name" value="DUF4179"/>
    <property type="match status" value="1"/>
</dbReference>
<feature type="transmembrane region" description="Helical" evidence="1">
    <location>
        <begin position="84"/>
        <end position="109"/>
    </location>
</feature>
<dbReference type="OrthoDB" id="2937128at2"/>
<dbReference type="EMBL" id="FNIL01000002">
    <property type="protein sequence ID" value="SDN58265.1"/>
    <property type="molecule type" value="Genomic_DNA"/>
</dbReference>
<feature type="domain" description="DUF4179" evidence="2">
    <location>
        <begin position="81"/>
        <end position="161"/>
    </location>
</feature>
<keyword evidence="1" id="KW-0472">Membrane</keyword>
<dbReference type="Proteomes" id="UP000198778">
    <property type="component" value="Unassembled WGS sequence"/>
</dbReference>
<evidence type="ECO:0000259" key="2">
    <source>
        <dbReference type="Pfam" id="PF13786"/>
    </source>
</evidence>
<evidence type="ECO:0000256" key="1">
    <source>
        <dbReference type="SAM" id="Phobius"/>
    </source>
</evidence>
<keyword evidence="1" id="KW-0812">Transmembrane</keyword>
<keyword evidence="4" id="KW-1185">Reference proteome</keyword>
<dbReference type="AlphaFoldDB" id="A0A1H0CK97"/>
<gene>
    <name evidence="3" type="ORF">SAMN04488053_102133</name>
</gene>
<name>A0A1H0CK97_9BACI</name>
<evidence type="ECO:0000313" key="3">
    <source>
        <dbReference type="EMBL" id="SDN58265.1"/>
    </source>
</evidence>
<dbReference type="RefSeq" id="WP_090841340.1">
    <property type="nucleotide sequence ID" value="NZ_FNIL01000002.1"/>
</dbReference>
<organism evidence="3 4">
    <name type="scientific">Alkalicoccus daliensis</name>
    <dbReference type="NCBI Taxonomy" id="745820"/>
    <lineage>
        <taxon>Bacteria</taxon>
        <taxon>Bacillati</taxon>
        <taxon>Bacillota</taxon>
        <taxon>Bacilli</taxon>
        <taxon>Bacillales</taxon>
        <taxon>Bacillaceae</taxon>
        <taxon>Alkalicoccus</taxon>
    </lineage>
</organism>
<keyword evidence="1" id="KW-1133">Transmembrane helix</keyword>
<evidence type="ECO:0000313" key="4">
    <source>
        <dbReference type="Proteomes" id="UP000198778"/>
    </source>
</evidence>
<dbReference type="InterPro" id="IPR025436">
    <property type="entry name" value="DUF4179"/>
</dbReference>
<dbReference type="STRING" id="745820.SAMN04488053_102133"/>
<sequence length="507" mass="58283">MDCSVCQKKILTYLTGPDSASDITGHLNSCPSCRETLEEVKTQLQSFQKEAQSVPPPSIKVKELMQNEELQKPEKKPFYLWKKIAAAAVLLPAGFTAALFASDSFYYWVGDRTPLSYDPLERLVSDGYALQVNAEETTEEIRFEITEVVADESQLHVYYESEHVTEENHYVPVSHIEGFNITNKEDIWDVSPENDHERFIHIENHTILEETEEGVTRGRFAFPAPDVENGVLQLHIDTFVSYELFSQEEPLPADISLEVPFERKESTRYDLHDTELLLHDDISYIFEQMKVGPAATTLVYRLSSETWENDLSYHHPAAVQSGGFTGEMISQYRNEYMVTYESLFYGEMSAIEFQFDDFLVTDLNFYETELDFNDRDTVTVDTALGEAIIEQTAETQLTAFSPDKENLDTGSLHLDITKREESLDRATDHQESFLSDKHHEVYPLEELTHHVYEELEAPLQHENEVIFEIGSSDLTDLKLSYYGYSERFPMEESITIQPRKIDSLESD</sequence>
<protein>
    <recommendedName>
        <fullName evidence="2">DUF4179 domain-containing protein</fullName>
    </recommendedName>
</protein>
<proteinExistence type="predicted"/>
<reference evidence="4" key="1">
    <citation type="submission" date="2016-10" db="EMBL/GenBank/DDBJ databases">
        <authorList>
            <person name="Varghese N."/>
            <person name="Submissions S."/>
        </authorList>
    </citation>
    <scope>NUCLEOTIDE SEQUENCE [LARGE SCALE GENOMIC DNA]</scope>
    <source>
        <strain evidence="4">CGMCC 1.10369</strain>
    </source>
</reference>
<accession>A0A1H0CK97</accession>